<organism evidence="9 10">
    <name type="scientific">Cladorrhinum samala</name>
    <dbReference type="NCBI Taxonomy" id="585594"/>
    <lineage>
        <taxon>Eukaryota</taxon>
        <taxon>Fungi</taxon>
        <taxon>Dikarya</taxon>
        <taxon>Ascomycota</taxon>
        <taxon>Pezizomycotina</taxon>
        <taxon>Sordariomycetes</taxon>
        <taxon>Sordariomycetidae</taxon>
        <taxon>Sordariales</taxon>
        <taxon>Podosporaceae</taxon>
        <taxon>Cladorrhinum</taxon>
    </lineage>
</organism>
<comment type="caution">
    <text evidence="9">The sequence shown here is derived from an EMBL/GenBank/DDBJ whole genome shotgun (WGS) entry which is preliminary data.</text>
</comment>
<dbReference type="GO" id="GO:0006511">
    <property type="term" value="P:ubiquitin-dependent protein catabolic process"/>
    <property type="evidence" value="ECO:0007669"/>
    <property type="project" value="UniProtKB-UniRule"/>
</dbReference>
<dbReference type="Proteomes" id="UP001321749">
    <property type="component" value="Unassembled WGS sequence"/>
</dbReference>
<evidence type="ECO:0000256" key="6">
    <source>
        <dbReference type="PROSITE-ProRule" id="PRU01393"/>
    </source>
</evidence>
<dbReference type="FunFam" id="3.40.532.10:FF:000008">
    <property type="entry name" value="Ubiquitin carboxyl-terminal hydrolase"/>
    <property type="match status" value="1"/>
</dbReference>
<keyword evidence="4 7" id="KW-0378">Hydrolase</keyword>
<evidence type="ECO:0000313" key="10">
    <source>
        <dbReference type="Proteomes" id="UP001321749"/>
    </source>
</evidence>
<dbReference type="InterPro" id="IPR038765">
    <property type="entry name" value="Papain-like_cys_pep_sf"/>
</dbReference>
<comment type="caution">
    <text evidence="6">Lacks conserved residue(s) required for the propagation of feature annotation.</text>
</comment>
<proteinExistence type="inferred from homology"/>
<keyword evidence="5 7" id="KW-0788">Thiol protease</keyword>
<dbReference type="CDD" id="cd09616">
    <property type="entry name" value="Peptidase_C12_UCH_L1_L3"/>
    <property type="match status" value="1"/>
</dbReference>
<evidence type="ECO:0000256" key="4">
    <source>
        <dbReference type="ARBA" id="ARBA00022801"/>
    </source>
</evidence>
<evidence type="ECO:0000313" key="9">
    <source>
        <dbReference type="EMBL" id="KAK4463084.1"/>
    </source>
</evidence>
<comment type="catalytic activity">
    <reaction evidence="1 7">
        <text>Thiol-dependent hydrolysis of ester, thioester, amide, peptide and isopeptide bonds formed by the C-terminal Gly of ubiquitin (a 76-residue protein attached to proteins as an intracellular targeting signal).</text>
        <dbReference type="EC" id="3.4.19.12"/>
    </reaction>
</comment>
<reference evidence="9" key="2">
    <citation type="submission" date="2023-06" db="EMBL/GenBank/DDBJ databases">
        <authorList>
            <consortium name="Lawrence Berkeley National Laboratory"/>
            <person name="Mondo S.J."/>
            <person name="Hensen N."/>
            <person name="Bonometti L."/>
            <person name="Westerberg I."/>
            <person name="Brannstrom I.O."/>
            <person name="Guillou S."/>
            <person name="Cros-Aarteil S."/>
            <person name="Calhoun S."/>
            <person name="Haridas S."/>
            <person name="Kuo A."/>
            <person name="Pangilinan J."/>
            <person name="Riley R."/>
            <person name="Labutti K."/>
            <person name="Andreopoulos B."/>
            <person name="Lipzen A."/>
            <person name="Chen C."/>
            <person name="Yanf M."/>
            <person name="Daum C."/>
            <person name="Ng V."/>
            <person name="Clum A."/>
            <person name="Steindorff A."/>
            <person name="Ohm R."/>
            <person name="Martin F."/>
            <person name="Silar P."/>
            <person name="Natvig D."/>
            <person name="Lalanne C."/>
            <person name="Gautier V."/>
            <person name="Ament-Velasquez S.L."/>
            <person name="Kruys A."/>
            <person name="Hutchinson M.I."/>
            <person name="Powell A.J."/>
            <person name="Barry K."/>
            <person name="Miller A.N."/>
            <person name="Grigoriev I.V."/>
            <person name="Debuchy R."/>
            <person name="Gladieux P."/>
            <person name="Thoren M.H."/>
            <person name="Johannesson H."/>
        </authorList>
    </citation>
    <scope>NUCLEOTIDE SEQUENCE</scope>
    <source>
        <strain evidence="9">PSN324</strain>
    </source>
</reference>
<dbReference type="Gene3D" id="3.40.532.10">
    <property type="entry name" value="Peptidase C12, ubiquitin carboxyl-terminal hydrolase"/>
    <property type="match status" value="1"/>
</dbReference>
<comment type="similarity">
    <text evidence="6 7">Belongs to the peptidase C12 family.</text>
</comment>
<dbReference type="PANTHER" id="PTHR10589">
    <property type="entry name" value="UBIQUITIN CARBOXYL-TERMINAL HYDROLASE"/>
    <property type="match status" value="1"/>
</dbReference>
<dbReference type="Pfam" id="PF01088">
    <property type="entry name" value="Peptidase_C12"/>
    <property type="match status" value="1"/>
</dbReference>
<protein>
    <recommendedName>
        <fullName evidence="7">Ubiquitin carboxyl-terminal hydrolase</fullName>
        <ecNumber evidence="7">3.4.19.12</ecNumber>
    </recommendedName>
</protein>
<keyword evidence="2 7" id="KW-0645">Protease</keyword>
<dbReference type="EMBL" id="MU864963">
    <property type="protein sequence ID" value="KAK4463084.1"/>
    <property type="molecule type" value="Genomic_DNA"/>
</dbReference>
<evidence type="ECO:0000256" key="3">
    <source>
        <dbReference type="ARBA" id="ARBA00022786"/>
    </source>
</evidence>
<dbReference type="PANTHER" id="PTHR10589:SF41">
    <property type="entry name" value="UBIQUITIN CARBOXYL-TERMINAL HYDROLASE"/>
    <property type="match status" value="1"/>
</dbReference>
<dbReference type="AlphaFoldDB" id="A0AAV9HQT1"/>
<evidence type="ECO:0000256" key="5">
    <source>
        <dbReference type="ARBA" id="ARBA00022807"/>
    </source>
</evidence>
<evidence type="ECO:0000259" key="8">
    <source>
        <dbReference type="PROSITE" id="PS52048"/>
    </source>
</evidence>
<gene>
    <name evidence="9" type="ORF">QBC42DRAFT_70940</name>
</gene>
<dbReference type="EC" id="3.4.19.12" evidence="7"/>
<name>A0AAV9HQT1_9PEZI</name>
<dbReference type="PRINTS" id="PR00707">
    <property type="entry name" value="UBCTHYDRLASE"/>
</dbReference>
<dbReference type="GO" id="GO:0004843">
    <property type="term" value="F:cysteine-type deubiquitinase activity"/>
    <property type="evidence" value="ECO:0007669"/>
    <property type="project" value="UniProtKB-EC"/>
</dbReference>
<evidence type="ECO:0000256" key="1">
    <source>
        <dbReference type="ARBA" id="ARBA00000707"/>
    </source>
</evidence>
<dbReference type="SUPFAM" id="SSF54001">
    <property type="entry name" value="Cysteine proteinases"/>
    <property type="match status" value="1"/>
</dbReference>
<dbReference type="InterPro" id="IPR036959">
    <property type="entry name" value="Peptidase_C12_UCH_sf"/>
</dbReference>
<keyword evidence="10" id="KW-1185">Reference proteome</keyword>
<keyword evidence="3 7" id="KW-0833">Ubl conjugation pathway</keyword>
<sequence>MAKKHFTILENNPEVMNALAKKLGLSDDLTFYDVYSLDQEDLAYIPRPVYGLVVIIPLTPAWRKDRTAEDEALGDPVNYYHGGPAGKGPDEPIIWFEQTIGDACGSYALLHCAINGPAKQFIQPGSTLEQIRNAAIPLAKDERAQMLYDNEAFEEAHQSVANMGDTEAPTIKDHIHLGQHFVGYVKANGHLWELEGSREGPLDRGELSEDEDVLSPKALELGLKRIIKLDLASGGQDLRFSCVALARKQE</sequence>
<reference evidence="9" key="1">
    <citation type="journal article" date="2023" name="Mol. Phylogenet. Evol.">
        <title>Genome-scale phylogeny and comparative genomics of the fungal order Sordariales.</title>
        <authorList>
            <person name="Hensen N."/>
            <person name="Bonometti L."/>
            <person name="Westerberg I."/>
            <person name="Brannstrom I.O."/>
            <person name="Guillou S."/>
            <person name="Cros-Aarteil S."/>
            <person name="Calhoun S."/>
            <person name="Haridas S."/>
            <person name="Kuo A."/>
            <person name="Mondo S."/>
            <person name="Pangilinan J."/>
            <person name="Riley R."/>
            <person name="LaButti K."/>
            <person name="Andreopoulos B."/>
            <person name="Lipzen A."/>
            <person name="Chen C."/>
            <person name="Yan M."/>
            <person name="Daum C."/>
            <person name="Ng V."/>
            <person name="Clum A."/>
            <person name="Steindorff A."/>
            <person name="Ohm R.A."/>
            <person name="Martin F."/>
            <person name="Silar P."/>
            <person name="Natvig D.O."/>
            <person name="Lalanne C."/>
            <person name="Gautier V."/>
            <person name="Ament-Velasquez S.L."/>
            <person name="Kruys A."/>
            <person name="Hutchinson M.I."/>
            <person name="Powell A.J."/>
            <person name="Barry K."/>
            <person name="Miller A.N."/>
            <person name="Grigoriev I.V."/>
            <person name="Debuchy R."/>
            <person name="Gladieux P."/>
            <person name="Hiltunen Thoren M."/>
            <person name="Johannesson H."/>
        </authorList>
    </citation>
    <scope>NUCLEOTIDE SEQUENCE</scope>
    <source>
        <strain evidence="9">PSN324</strain>
    </source>
</reference>
<evidence type="ECO:0000256" key="7">
    <source>
        <dbReference type="RuleBase" id="RU361215"/>
    </source>
</evidence>
<dbReference type="InterPro" id="IPR001578">
    <property type="entry name" value="Peptidase_C12_UCH"/>
</dbReference>
<dbReference type="GO" id="GO:0005737">
    <property type="term" value="C:cytoplasm"/>
    <property type="evidence" value="ECO:0007669"/>
    <property type="project" value="TreeGrafter"/>
</dbReference>
<dbReference type="PROSITE" id="PS52048">
    <property type="entry name" value="UCH_DOMAIN"/>
    <property type="match status" value="1"/>
</dbReference>
<dbReference type="GO" id="GO:0016579">
    <property type="term" value="P:protein deubiquitination"/>
    <property type="evidence" value="ECO:0007669"/>
    <property type="project" value="TreeGrafter"/>
</dbReference>
<accession>A0AAV9HQT1</accession>
<evidence type="ECO:0000256" key="2">
    <source>
        <dbReference type="ARBA" id="ARBA00022670"/>
    </source>
</evidence>
<feature type="domain" description="UCH catalytic" evidence="8">
    <location>
        <begin position="5"/>
        <end position="247"/>
    </location>
</feature>